<dbReference type="EMBL" id="LZPO01034865">
    <property type="protein sequence ID" value="OBS76800.1"/>
    <property type="molecule type" value="Genomic_DNA"/>
</dbReference>
<dbReference type="GO" id="GO:0008270">
    <property type="term" value="F:zinc ion binding"/>
    <property type="evidence" value="ECO:0007669"/>
    <property type="project" value="UniProtKB-KW"/>
</dbReference>
<organism evidence="17 18">
    <name type="scientific">Neotoma lepida</name>
    <name type="common">Desert woodrat</name>
    <dbReference type="NCBI Taxonomy" id="56216"/>
    <lineage>
        <taxon>Eukaryota</taxon>
        <taxon>Metazoa</taxon>
        <taxon>Chordata</taxon>
        <taxon>Craniata</taxon>
        <taxon>Vertebrata</taxon>
        <taxon>Euteleostomi</taxon>
        <taxon>Mammalia</taxon>
        <taxon>Eutheria</taxon>
        <taxon>Euarchontoglires</taxon>
        <taxon>Glires</taxon>
        <taxon>Rodentia</taxon>
        <taxon>Myomorpha</taxon>
        <taxon>Muroidea</taxon>
        <taxon>Cricetidae</taxon>
        <taxon>Neotominae</taxon>
        <taxon>Neotoma</taxon>
    </lineage>
</organism>
<evidence type="ECO:0000256" key="11">
    <source>
        <dbReference type="ARBA" id="ARBA00023163"/>
    </source>
</evidence>
<dbReference type="PROSITE" id="PS00028">
    <property type="entry name" value="ZINC_FINGER_C2H2_1"/>
    <property type="match status" value="5"/>
</dbReference>
<keyword evidence="18" id="KW-1185">Reference proteome</keyword>
<dbReference type="SMART" id="SM00355">
    <property type="entry name" value="ZnF_C2H2"/>
    <property type="match status" value="7"/>
</dbReference>
<evidence type="ECO:0000256" key="13">
    <source>
        <dbReference type="PROSITE-ProRule" id="PRU00042"/>
    </source>
</evidence>
<gene>
    <name evidence="17" type="ORF">A6R68_16748</name>
</gene>
<evidence type="ECO:0000256" key="3">
    <source>
        <dbReference type="ARBA" id="ARBA00022499"/>
    </source>
</evidence>
<evidence type="ECO:0000256" key="7">
    <source>
        <dbReference type="ARBA" id="ARBA00022833"/>
    </source>
</evidence>
<evidence type="ECO:0000313" key="18">
    <source>
        <dbReference type="Proteomes" id="UP000092124"/>
    </source>
</evidence>
<dbReference type="GO" id="GO:0005634">
    <property type="term" value="C:nucleus"/>
    <property type="evidence" value="ECO:0007669"/>
    <property type="project" value="UniProtKB-SubCell"/>
</dbReference>
<feature type="domain" description="C2H2-type" evidence="15">
    <location>
        <begin position="336"/>
        <end position="361"/>
    </location>
</feature>
<dbReference type="Proteomes" id="UP000092124">
    <property type="component" value="Unassembled WGS sequence"/>
</dbReference>
<evidence type="ECO:0000256" key="1">
    <source>
        <dbReference type="ARBA" id="ARBA00004123"/>
    </source>
</evidence>
<keyword evidence="5" id="KW-0677">Repeat</keyword>
<feature type="domain" description="C2H2-type" evidence="15">
    <location>
        <begin position="224"/>
        <end position="251"/>
    </location>
</feature>
<evidence type="ECO:0000256" key="6">
    <source>
        <dbReference type="ARBA" id="ARBA00022771"/>
    </source>
</evidence>
<evidence type="ECO:0000313" key="17">
    <source>
        <dbReference type="EMBL" id="OBS76800.1"/>
    </source>
</evidence>
<dbReference type="GO" id="GO:0045892">
    <property type="term" value="P:negative regulation of DNA-templated transcription"/>
    <property type="evidence" value="ECO:0007669"/>
    <property type="project" value="UniProtKB-ARBA"/>
</dbReference>
<keyword evidence="11" id="KW-0804">Transcription</keyword>
<feature type="compositionally biased region" description="Basic and acidic residues" evidence="14">
    <location>
        <begin position="96"/>
        <end position="110"/>
    </location>
</feature>
<keyword evidence="10" id="KW-0238">DNA-binding</keyword>
<dbReference type="InterPro" id="IPR001909">
    <property type="entry name" value="KRAB"/>
</dbReference>
<evidence type="ECO:0000256" key="5">
    <source>
        <dbReference type="ARBA" id="ARBA00022737"/>
    </source>
</evidence>
<name>A0A1A6HFS5_NEOLE</name>
<dbReference type="PANTHER" id="PTHR23234">
    <property type="entry name" value="ZNF44 PROTEIN"/>
    <property type="match status" value="1"/>
</dbReference>
<dbReference type="FunFam" id="3.30.160.60:FF:000189">
    <property type="entry name" value="zinc finger protein 133 isoform X1"/>
    <property type="match status" value="1"/>
</dbReference>
<feature type="non-terminal residue" evidence="17">
    <location>
        <position position="384"/>
    </location>
</feature>
<dbReference type="SUPFAM" id="SSF57667">
    <property type="entry name" value="beta-beta-alpha zinc fingers"/>
    <property type="match status" value="4"/>
</dbReference>
<dbReference type="FunFam" id="3.30.160.60:FF:000566">
    <property type="entry name" value="zinc finger protein 133 isoform X2"/>
    <property type="match status" value="1"/>
</dbReference>
<evidence type="ECO:0000256" key="4">
    <source>
        <dbReference type="ARBA" id="ARBA00022723"/>
    </source>
</evidence>
<dbReference type="FunFam" id="3.30.160.60:FF:000478">
    <property type="entry name" value="Zinc finger protein 133"/>
    <property type="match status" value="1"/>
</dbReference>
<dbReference type="InterPro" id="IPR050758">
    <property type="entry name" value="Znf_C2H2-type"/>
</dbReference>
<keyword evidence="6 13" id="KW-0863">Zinc-finger</keyword>
<dbReference type="AlphaFoldDB" id="A0A1A6HFS5"/>
<sequence>IPFSKPKLITQLEQGKETWQEERKCPQVACPAHAKLELCPGPVCPPDLTNQKFPVQHVLSDRSPRIFTSLCAKSHVDSGDFCHAAQEKQQGVSDRSSCRDKSEGGEDIRPSSRRTKKRSLGALSRPPQRQPVSSRNGIRWVGMEASSAQVGSTEEPKKLLKRIEILRFGTVNCGECGLGFRKMTNLLSHQRVHSGEKPYDCGRGFSQQSNLIRHQRTHSGEKPMVCEECGRGFSQKSNLIAHQRTHSGEKPYVCRDCGRSFSHQAGLIRHKRKHSREKPYMCRQCGLGFTNKSALITHKRAHFEEKRCVCRECGQSFIQKSHFTLHQMTHNGEKTSTCRTCGQGFRQRSHLSRHRKMKCAHHKLPLQPDSEAYLGQSSDPFYSL</sequence>
<dbReference type="FunFam" id="3.30.160.60:FF:000155">
    <property type="entry name" value="zinc finger protein 133 isoform X1"/>
    <property type="match status" value="2"/>
</dbReference>
<comment type="subcellular location">
    <subcellularLocation>
        <location evidence="1">Nucleus</location>
    </subcellularLocation>
</comment>
<evidence type="ECO:0000256" key="14">
    <source>
        <dbReference type="SAM" id="MobiDB-lite"/>
    </source>
</evidence>
<protein>
    <recommendedName>
        <fullName evidence="19">Zinc finger protein 133</fullName>
    </recommendedName>
</protein>
<proteinExistence type="inferred from homology"/>
<dbReference type="Gene3D" id="3.30.160.60">
    <property type="entry name" value="Classic Zinc Finger"/>
    <property type="match status" value="7"/>
</dbReference>
<feature type="domain" description="C2H2-type" evidence="15">
    <location>
        <begin position="308"/>
        <end position="335"/>
    </location>
</feature>
<dbReference type="InterPro" id="IPR036236">
    <property type="entry name" value="Znf_C2H2_sf"/>
</dbReference>
<evidence type="ECO:0000259" key="15">
    <source>
        <dbReference type="PROSITE" id="PS50157"/>
    </source>
</evidence>
<evidence type="ECO:0008006" key="19">
    <source>
        <dbReference type="Google" id="ProtNLM"/>
    </source>
</evidence>
<feature type="domain" description="C2H2-type" evidence="15">
    <location>
        <begin position="280"/>
        <end position="307"/>
    </location>
</feature>
<dbReference type="GO" id="GO:0003700">
    <property type="term" value="F:DNA-binding transcription factor activity"/>
    <property type="evidence" value="ECO:0007669"/>
    <property type="project" value="UniProtKB-ARBA"/>
</dbReference>
<keyword evidence="3" id="KW-1017">Isopeptide bond</keyword>
<comment type="similarity">
    <text evidence="2">Belongs to the krueppel C2H2-type zinc-finger protein family.</text>
</comment>
<dbReference type="STRING" id="56216.A0A1A6HFS5"/>
<dbReference type="PANTHER" id="PTHR23234:SF10">
    <property type="entry name" value="RIKEN CDNA 6720489N17 GENE-RELATED"/>
    <property type="match status" value="1"/>
</dbReference>
<accession>A0A1A6HFS5</accession>
<keyword evidence="12" id="KW-0539">Nucleus</keyword>
<keyword evidence="9" id="KW-0805">Transcription regulation</keyword>
<evidence type="ECO:0000259" key="16">
    <source>
        <dbReference type="PROSITE" id="PS50805"/>
    </source>
</evidence>
<dbReference type="InterPro" id="IPR013087">
    <property type="entry name" value="Znf_C2H2_type"/>
</dbReference>
<evidence type="ECO:0000256" key="9">
    <source>
        <dbReference type="ARBA" id="ARBA00023015"/>
    </source>
</evidence>
<keyword evidence="4" id="KW-0479">Metal-binding</keyword>
<feature type="domain" description="C2H2-type" evidence="15">
    <location>
        <begin position="171"/>
        <end position="198"/>
    </location>
</feature>
<dbReference type="GO" id="GO:0003677">
    <property type="term" value="F:DNA binding"/>
    <property type="evidence" value="ECO:0007669"/>
    <property type="project" value="UniProtKB-KW"/>
</dbReference>
<dbReference type="FunFam" id="3.30.160.60:FF:000038">
    <property type="entry name" value="Zinc finger protein 624"/>
    <property type="match status" value="1"/>
</dbReference>
<feature type="region of interest" description="Disordered" evidence="14">
    <location>
        <begin position="86"/>
        <end position="140"/>
    </location>
</feature>
<dbReference type="PROSITE" id="PS50805">
    <property type="entry name" value="KRAB"/>
    <property type="match status" value="1"/>
</dbReference>
<evidence type="ECO:0000256" key="12">
    <source>
        <dbReference type="ARBA" id="ARBA00023242"/>
    </source>
</evidence>
<evidence type="ECO:0000256" key="2">
    <source>
        <dbReference type="ARBA" id="ARBA00006991"/>
    </source>
</evidence>
<feature type="domain" description="C2H2-type" evidence="15">
    <location>
        <begin position="252"/>
        <end position="279"/>
    </location>
</feature>
<feature type="domain" description="KRAB" evidence="16">
    <location>
        <begin position="1"/>
        <end position="31"/>
    </location>
</feature>
<feature type="non-terminal residue" evidence="17">
    <location>
        <position position="1"/>
    </location>
</feature>
<dbReference type="OrthoDB" id="654211at2759"/>
<dbReference type="Pfam" id="PF00096">
    <property type="entry name" value="zf-C2H2"/>
    <property type="match status" value="6"/>
</dbReference>
<comment type="caution">
    <text evidence="17">The sequence shown here is derived from an EMBL/GenBank/DDBJ whole genome shotgun (WGS) entry which is preliminary data.</text>
</comment>
<feature type="domain" description="C2H2-type" evidence="15">
    <location>
        <begin position="200"/>
        <end position="223"/>
    </location>
</feature>
<dbReference type="PROSITE" id="PS50157">
    <property type="entry name" value="ZINC_FINGER_C2H2_2"/>
    <property type="match status" value="7"/>
</dbReference>
<keyword evidence="8" id="KW-0832">Ubl conjugation</keyword>
<evidence type="ECO:0000256" key="8">
    <source>
        <dbReference type="ARBA" id="ARBA00022843"/>
    </source>
</evidence>
<reference evidence="17 18" key="1">
    <citation type="submission" date="2016-06" db="EMBL/GenBank/DDBJ databases">
        <title>The Draft Genome Sequence and Annotation of the Desert Woodrat Neotoma lepida.</title>
        <authorList>
            <person name="Campbell M."/>
            <person name="Oakeson K.F."/>
            <person name="Yandell M."/>
            <person name="Halpert J.R."/>
            <person name="Dearing D."/>
        </authorList>
    </citation>
    <scope>NUCLEOTIDE SEQUENCE [LARGE SCALE GENOMIC DNA]</scope>
    <source>
        <strain evidence="17">417</strain>
        <tissue evidence="17">Liver</tissue>
    </source>
</reference>
<evidence type="ECO:0000256" key="10">
    <source>
        <dbReference type="ARBA" id="ARBA00023125"/>
    </source>
</evidence>
<keyword evidence="7" id="KW-0862">Zinc</keyword>